<name>A0ABV3PDZ4_9ACTN</name>
<proteinExistence type="predicted"/>
<evidence type="ECO:0000313" key="1">
    <source>
        <dbReference type="EMBL" id="MEW9267861.1"/>
    </source>
</evidence>
<reference evidence="1 2" key="1">
    <citation type="submission" date="2024-07" db="EMBL/GenBank/DDBJ databases">
        <authorList>
            <person name="Thanompreechachai J."/>
            <person name="Duangmal K."/>
        </authorList>
    </citation>
    <scope>NUCLEOTIDE SEQUENCE [LARGE SCALE GENOMIC DNA]</scope>
    <source>
        <strain evidence="1 2">KCTC 19886</strain>
    </source>
</reference>
<organism evidence="1 2">
    <name type="scientific">Kineococcus endophyticus</name>
    <dbReference type="NCBI Taxonomy" id="1181883"/>
    <lineage>
        <taxon>Bacteria</taxon>
        <taxon>Bacillati</taxon>
        <taxon>Actinomycetota</taxon>
        <taxon>Actinomycetes</taxon>
        <taxon>Kineosporiales</taxon>
        <taxon>Kineosporiaceae</taxon>
        <taxon>Kineococcus</taxon>
    </lineage>
</organism>
<dbReference type="EMBL" id="JBFNQN010000028">
    <property type="protein sequence ID" value="MEW9267861.1"/>
    <property type="molecule type" value="Genomic_DNA"/>
</dbReference>
<sequence length="97" mass="10619">MSPRQPAVLDQQTLALLEEARSVITEHIAASHRADTIRAQRDHLFRQLVEHGVSLGRIATELEVSKGLVAAVARAADQEVPAPQWPTWAPNGPRGKK</sequence>
<gene>
    <name evidence="1" type="ORF">AB1207_24235</name>
</gene>
<dbReference type="Proteomes" id="UP001555826">
    <property type="component" value="Unassembled WGS sequence"/>
</dbReference>
<protein>
    <submittedName>
        <fullName evidence="1">Uncharacterized protein</fullName>
    </submittedName>
</protein>
<dbReference type="RefSeq" id="WP_367641385.1">
    <property type="nucleotide sequence ID" value="NZ_JBFNQN010000028.1"/>
</dbReference>
<comment type="caution">
    <text evidence="1">The sequence shown here is derived from an EMBL/GenBank/DDBJ whole genome shotgun (WGS) entry which is preliminary data.</text>
</comment>
<accession>A0ABV3PDZ4</accession>
<evidence type="ECO:0000313" key="2">
    <source>
        <dbReference type="Proteomes" id="UP001555826"/>
    </source>
</evidence>
<keyword evidence="2" id="KW-1185">Reference proteome</keyword>